<reference evidence="6" key="2">
    <citation type="submission" date="2023-01" db="EMBL/GenBank/DDBJ databases">
        <title>Draft genome sequence of Sneathiella chinensis strain NBRC 103408.</title>
        <authorList>
            <person name="Sun Q."/>
            <person name="Mori K."/>
        </authorList>
    </citation>
    <scope>NUCLEOTIDE SEQUENCE</scope>
    <source>
        <strain evidence="6">NBRC 103408</strain>
    </source>
</reference>
<dbReference type="InterPro" id="IPR057240">
    <property type="entry name" value="ParB_dimer_C"/>
</dbReference>
<sequence>MSDEAGKRKLGRGLSALLGDDVSADYSELDKIRASKEVPVDQLEPSPFQPRQDWDQEALESLASSIAEKGILQPILVRRNPDDRDMYQIIAGERRWRAAQIAQLHQVPVIIKELSDVDSLEIAIIENIQREDLSAIEEAEGYRRLADEYNYTQETLAKQLGKSRSHVTNTMRLLNLPKSVQSMIRSGDLSPGAARTLITADDPEKLAKKIVNEGLSVRAAEKLAYKKPAHRASSASRSTKDQDTLALEGDLSAAIGLKVGINHKGDSGGSITISYDHLDQLDDICRRLTRHSLITGGDEDPFEGDIAAALDEDFR</sequence>
<dbReference type="InterPro" id="IPR036086">
    <property type="entry name" value="ParB/Sulfiredoxin_sf"/>
</dbReference>
<dbReference type="EMBL" id="BSNF01000001">
    <property type="protein sequence ID" value="GLQ04950.1"/>
    <property type="molecule type" value="Genomic_DNA"/>
</dbReference>
<evidence type="ECO:0000259" key="5">
    <source>
        <dbReference type="SMART" id="SM00470"/>
    </source>
</evidence>
<dbReference type="SMART" id="SM00470">
    <property type="entry name" value="ParB"/>
    <property type="match status" value="1"/>
</dbReference>
<evidence type="ECO:0000256" key="3">
    <source>
        <dbReference type="ARBA" id="ARBA00023125"/>
    </source>
</evidence>
<evidence type="ECO:0000313" key="7">
    <source>
        <dbReference type="Proteomes" id="UP001161409"/>
    </source>
</evidence>
<dbReference type="RefSeq" id="WP_169558987.1">
    <property type="nucleotide sequence ID" value="NZ_BSNF01000001.1"/>
</dbReference>
<proteinExistence type="inferred from homology"/>
<comment type="similarity">
    <text evidence="1">Belongs to the ParB family.</text>
</comment>
<dbReference type="Proteomes" id="UP001161409">
    <property type="component" value="Unassembled WGS sequence"/>
</dbReference>
<dbReference type="InterPro" id="IPR041468">
    <property type="entry name" value="HTH_ParB/Spo0J"/>
</dbReference>
<comment type="caution">
    <text evidence="6">The sequence shown here is derived from an EMBL/GenBank/DDBJ whole genome shotgun (WGS) entry which is preliminary data.</text>
</comment>
<dbReference type="InterPro" id="IPR050336">
    <property type="entry name" value="Chromosome_partition/occlusion"/>
</dbReference>
<dbReference type="Pfam" id="PF23552">
    <property type="entry name" value="ParB_C"/>
    <property type="match status" value="1"/>
</dbReference>
<keyword evidence="3" id="KW-0238">DNA-binding</keyword>
<name>A0ABQ5TYN2_9PROT</name>
<evidence type="ECO:0000256" key="4">
    <source>
        <dbReference type="ARBA" id="ARBA00025472"/>
    </source>
</evidence>
<protein>
    <submittedName>
        <fullName evidence="6">Chromosome partitioning protein ParB</fullName>
    </submittedName>
</protein>
<dbReference type="NCBIfam" id="TIGR00180">
    <property type="entry name" value="parB_part"/>
    <property type="match status" value="1"/>
</dbReference>
<dbReference type="SUPFAM" id="SSF110849">
    <property type="entry name" value="ParB/Sulfiredoxin"/>
    <property type="match status" value="1"/>
</dbReference>
<evidence type="ECO:0000256" key="1">
    <source>
        <dbReference type="ARBA" id="ARBA00006295"/>
    </source>
</evidence>
<dbReference type="PANTHER" id="PTHR33375">
    <property type="entry name" value="CHROMOSOME-PARTITIONING PROTEIN PARB-RELATED"/>
    <property type="match status" value="1"/>
</dbReference>
<keyword evidence="7" id="KW-1185">Reference proteome</keyword>
<dbReference type="Pfam" id="PF02195">
    <property type="entry name" value="ParB_N"/>
    <property type="match status" value="1"/>
</dbReference>
<reference evidence="6" key="1">
    <citation type="journal article" date="2014" name="Int. J. Syst. Evol. Microbiol.">
        <title>Complete genome of a new Firmicutes species belonging to the dominant human colonic microbiota ('Ruminococcus bicirculans') reveals two chromosomes and a selective capacity to utilize plant glucans.</title>
        <authorList>
            <consortium name="NISC Comparative Sequencing Program"/>
            <person name="Wegmann U."/>
            <person name="Louis P."/>
            <person name="Goesmann A."/>
            <person name="Henrissat B."/>
            <person name="Duncan S.H."/>
            <person name="Flint H.J."/>
        </authorList>
    </citation>
    <scope>NUCLEOTIDE SEQUENCE</scope>
    <source>
        <strain evidence="6">NBRC 103408</strain>
    </source>
</reference>
<dbReference type="PANTHER" id="PTHR33375:SF1">
    <property type="entry name" value="CHROMOSOME-PARTITIONING PROTEIN PARB-RELATED"/>
    <property type="match status" value="1"/>
</dbReference>
<evidence type="ECO:0000256" key="2">
    <source>
        <dbReference type="ARBA" id="ARBA00022829"/>
    </source>
</evidence>
<dbReference type="Pfam" id="PF17762">
    <property type="entry name" value="HTH_ParB"/>
    <property type="match status" value="1"/>
</dbReference>
<dbReference type="Gene3D" id="3.90.1530.30">
    <property type="match status" value="1"/>
</dbReference>
<feature type="domain" description="ParB-like N-terminal" evidence="5">
    <location>
        <begin position="36"/>
        <end position="128"/>
    </location>
</feature>
<comment type="function">
    <text evidence="4">Involved in chromosome partition. Localize to both poles of the predivisional cell following completion of DNA replication. Binds to the DNA origin of replication.</text>
</comment>
<gene>
    <name evidence="6" type="ORF">GCM10007924_01710</name>
</gene>
<dbReference type="CDD" id="cd16393">
    <property type="entry name" value="SPO0J_N"/>
    <property type="match status" value="1"/>
</dbReference>
<keyword evidence="2" id="KW-0159">Chromosome partition</keyword>
<evidence type="ECO:0000313" key="6">
    <source>
        <dbReference type="EMBL" id="GLQ04950.1"/>
    </source>
</evidence>
<dbReference type="InterPro" id="IPR004437">
    <property type="entry name" value="ParB/RepB/Spo0J"/>
</dbReference>
<dbReference type="Gene3D" id="1.10.10.2830">
    <property type="match status" value="1"/>
</dbReference>
<organism evidence="6 7">
    <name type="scientific">Sneathiella chinensis</name>
    <dbReference type="NCBI Taxonomy" id="349750"/>
    <lineage>
        <taxon>Bacteria</taxon>
        <taxon>Pseudomonadati</taxon>
        <taxon>Pseudomonadota</taxon>
        <taxon>Alphaproteobacteria</taxon>
        <taxon>Sneathiellales</taxon>
        <taxon>Sneathiellaceae</taxon>
        <taxon>Sneathiella</taxon>
    </lineage>
</organism>
<accession>A0ABQ5TYN2</accession>
<dbReference type="InterPro" id="IPR003115">
    <property type="entry name" value="ParB_N"/>
</dbReference>